<evidence type="ECO:0000313" key="3">
    <source>
        <dbReference type="Proteomes" id="UP000688137"/>
    </source>
</evidence>
<dbReference type="OMA" id="TANMKQK"/>
<feature type="coiled-coil region" evidence="1">
    <location>
        <begin position="194"/>
        <end position="228"/>
    </location>
</feature>
<dbReference type="AlphaFoldDB" id="A0A8S1LE05"/>
<dbReference type="Proteomes" id="UP000688137">
    <property type="component" value="Unassembled WGS sequence"/>
</dbReference>
<evidence type="ECO:0000256" key="1">
    <source>
        <dbReference type="SAM" id="Coils"/>
    </source>
</evidence>
<organism evidence="2 3">
    <name type="scientific">Paramecium primaurelia</name>
    <dbReference type="NCBI Taxonomy" id="5886"/>
    <lineage>
        <taxon>Eukaryota</taxon>
        <taxon>Sar</taxon>
        <taxon>Alveolata</taxon>
        <taxon>Ciliophora</taxon>
        <taxon>Intramacronucleata</taxon>
        <taxon>Oligohymenophorea</taxon>
        <taxon>Peniculida</taxon>
        <taxon>Parameciidae</taxon>
        <taxon>Paramecium</taxon>
    </lineage>
</organism>
<keyword evidence="3" id="KW-1185">Reference proteome</keyword>
<reference evidence="2" key="1">
    <citation type="submission" date="2021-01" db="EMBL/GenBank/DDBJ databases">
        <authorList>
            <consortium name="Genoscope - CEA"/>
            <person name="William W."/>
        </authorList>
    </citation>
    <scope>NUCLEOTIDE SEQUENCE</scope>
</reference>
<proteinExistence type="predicted"/>
<dbReference type="EMBL" id="CAJJDM010000036">
    <property type="protein sequence ID" value="CAD8065099.1"/>
    <property type="molecule type" value="Genomic_DNA"/>
</dbReference>
<sequence>MFNPNCIKTLRTMSASSQRSTQNKLLMEEIDSAIQDLREWKKNENLELKKQLMENQQTQKIIYKSGYEIDEEEEDTRQEELLQQQTDLNNKLQKIRQEYMKEYLKIPKYMASEQKTLEITQKLQESSQRLENLENYPINQLNLNKMDDDILLKLTQWKAQLAELDQVSEEKESIQQDQQNDQNGQVTANMKQKIQQELDQFQKFEQTISKEQQEKQEFNQHIQQELNDLDKDFDEIDSLLNQCGIK</sequence>
<comment type="caution">
    <text evidence="2">The sequence shown here is derived from an EMBL/GenBank/DDBJ whole genome shotgun (WGS) entry which is preliminary data.</text>
</comment>
<protein>
    <submittedName>
        <fullName evidence="2">Uncharacterized protein</fullName>
    </submittedName>
</protein>
<gene>
    <name evidence="2" type="ORF">PPRIM_AZ9-3.1.T0370097</name>
</gene>
<evidence type="ECO:0000313" key="2">
    <source>
        <dbReference type="EMBL" id="CAD8065099.1"/>
    </source>
</evidence>
<keyword evidence="1" id="KW-0175">Coiled coil</keyword>
<accession>A0A8S1LE05</accession>
<name>A0A8S1LE05_PARPR</name>